<evidence type="ECO:0000259" key="9">
    <source>
        <dbReference type="PROSITE" id="PS51698"/>
    </source>
</evidence>
<evidence type="ECO:0000259" key="8">
    <source>
        <dbReference type="PROSITE" id="PS50011"/>
    </source>
</evidence>
<dbReference type="SUPFAM" id="SSF57850">
    <property type="entry name" value="RING/U-box"/>
    <property type="match status" value="1"/>
</dbReference>
<dbReference type="InterPro" id="IPR013083">
    <property type="entry name" value="Znf_RING/FYVE/PHD"/>
</dbReference>
<dbReference type="Gene3D" id="3.30.200.20">
    <property type="entry name" value="Phosphorylase Kinase, domain 1"/>
    <property type="match status" value="1"/>
</dbReference>
<dbReference type="SUPFAM" id="SSF56112">
    <property type="entry name" value="Protein kinase-like (PK-like)"/>
    <property type="match status" value="1"/>
</dbReference>
<dbReference type="GO" id="GO:0016567">
    <property type="term" value="P:protein ubiquitination"/>
    <property type="evidence" value="ECO:0007669"/>
    <property type="project" value="InterPro"/>
</dbReference>
<comment type="pathway">
    <text evidence="3">Protein modification; protein ubiquitination.</text>
</comment>
<feature type="domain" description="U-box" evidence="9">
    <location>
        <begin position="742"/>
        <end position="813"/>
    </location>
</feature>
<dbReference type="InterPro" id="IPR000719">
    <property type="entry name" value="Prot_kinase_dom"/>
</dbReference>
<dbReference type="CDD" id="cd01989">
    <property type="entry name" value="USP_STK_Ubox_N"/>
    <property type="match status" value="1"/>
</dbReference>
<dbReference type="InterPro" id="IPR011009">
    <property type="entry name" value="Kinase-like_dom_sf"/>
</dbReference>
<evidence type="ECO:0000313" key="11">
    <source>
        <dbReference type="Proteomes" id="UP001443914"/>
    </source>
</evidence>
<organism evidence="10 11">
    <name type="scientific">Saponaria officinalis</name>
    <name type="common">Common soapwort</name>
    <name type="synonym">Lychnis saponaria</name>
    <dbReference type="NCBI Taxonomy" id="3572"/>
    <lineage>
        <taxon>Eukaryota</taxon>
        <taxon>Viridiplantae</taxon>
        <taxon>Streptophyta</taxon>
        <taxon>Embryophyta</taxon>
        <taxon>Tracheophyta</taxon>
        <taxon>Spermatophyta</taxon>
        <taxon>Magnoliopsida</taxon>
        <taxon>eudicotyledons</taxon>
        <taxon>Gunneridae</taxon>
        <taxon>Pentapetalae</taxon>
        <taxon>Caryophyllales</taxon>
        <taxon>Caryophyllaceae</taxon>
        <taxon>Caryophylleae</taxon>
        <taxon>Saponaria</taxon>
    </lineage>
</organism>
<comment type="catalytic activity">
    <reaction evidence="1">
        <text>S-ubiquitinyl-[E2 ubiquitin-conjugating enzyme]-L-cysteine + [acceptor protein]-L-lysine = [E2 ubiquitin-conjugating enzyme]-L-cysteine + N(6)-ubiquitinyl-[acceptor protein]-L-lysine.</text>
        <dbReference type="EC" id="2.3.2.27"/>
    </reaction>
</comment>
<dbReference type="SMART" id="SM00504">
    <property type="entry name" value="Ubox"/>
    <property type="match status" value="1"/>
</dbReference>
<gene>
    <name evidence="10" type="ORF">RND81_01G010400</name>
</gene>
<evidence type="ECO:0000256" key="4">
    <source>
        <dbReference type="ARBA" id="ARBA00012483"/>
    </source>
</evidence>
<evidence type="ECO:0000256" key="1">
    <source>
        <dbReference type="ARBA" id="ARBA00000900"/>
    </source>
</evidence>
<dbReference type="GO" id="GO:0004672">
    <property type="term" value="F:protein kinase activity"/>
    <property type="evidence" value="ECO:0007669"/>
    <property type="project" value="InterPro"/>
</dbReference>
<protein>
    <recommendedName>
        <fullName evidence="4">RING-type E3 ubiquitin transferase</fullName>
        <ecNumber evidence="4">2.3.2.27</ecNumber>
    </recommendedName>
</protein>
<dbReference type="PROSITE" id="PS51698">
    <property type="entry name" value="U_BOX"/>
    <property type="match status" value="1"/>
</dbReference>
<keyword evidence="6" id="KW-0833">Ubl conjugation pathway</keyword>
<dbReference type="AlphaFoldDB" id="A0AAW1N8A3"/>
<accession>A0AAW1N8A3</accession>
<dbReference type="Gene3D" id="3.30.40.10">
    <property type="entry name" value="Zinc/RING finger domain, C3HC4 (zinc finger)"/>
    <property type="match status" value="1"/>
</dbReference>
<keyword evidence="7" id="KW-0175">Coiled coil</keyword>
<dbReference type="EC" id="2.3.2.27" evidence="4"/>
<dbReference type="CDD" id="cd16655">
    <property type="entry name" value="RING-Ubox_WDSUB1-like"/>
    <property type="match status" value="1"/>
</dbReference>
<dbReference type="Pfam" id="PF04564">
    <property type="entry name" value="U-box"/>
    <property type="match status" value="1"/>
</dbReference>
<feature type="domain" description="Protein kinase" evidence="8">
    <location>
        <begin position="472"/>
        <end position="747"/>
    </location>
</feature>
<evidence type="ECO:0000256" key="2">
    <source>
        <dbReference type="ARBA" id="ARBA00003861"/>
    </source>
</evidence>
<dbReference type="PANTHER" id="PTHR45647:SF43">
    <property type="entry name" value="OS10G0100500 PROTEIN"/>
    <property type="match status" value="1"/>
</dbReference>
<keyword evidence="5" id="KW-0808">Transferase</keyword>
<dbReference type="InterPro" id="IPR001245">
    <property type="entry name" value="Ser-Thr/Tyr_kinase_cat_dom"/>
</dbReference>
<name>A0AAW1N8A3_SAPOF</name>
<evidence type="ECO:0000256" key="3">
    <source>
        <dbReference type="ARBA" id="ARBA00004906"/>
    </source>
</evidence>
<evidence type="ECO:0000256" key="5">
    <source>
        <dbReference type="ARBA" id="ARBA00022679"/>
    </source>
</evidence>
<reference evidence="10" key="1">
    <citation type="submission" date="2024-03" db="EMBL/GenBank/DDBJ databases">
        <title>WGS assembly of Saponaria officinalis var. Norfolk2.</title>
        <authorList>
            <person name="Jenkins J."/>
            <person name="Shu S."/>
            <person name="Grimwood J."/>
            <person name="Barry K."/>
            <person name="Goodstein D."/>
            <person name="Schmutz J."/>
            <person name="Leebens-Mack J."/>
            <person name="Osbourn A."/>
        </authorList>
    </citation>
    <scope>NUCLEOTIDE SEQUENCE [LARGE SCALE GENOMIC DNA]</scope>
    <source>
        <strain evidence="10">JIC</strain>
    </source>
</reference>
<keyword evidence="11" id="KW-1185">Reference proteome</keyword>
<dbReference type="PANTHER" id="PTHR45647">
    <property type="entry name" value="OS02G0152300 PROTEIN"/>
    <property type="match status" value="1"/>
</dbReference>
<evidence type="ECO:0000313" key="10">
    <source>
        <dbReference type="EMBL" id="KAK9755217.1"/>
    </source>
</evidence>
<sequence>MANLGEIVEEERERREKVYVAVGTNSEKAFSLFRWTISRFRSRFDICLVHVHQPSSVIPTLLGKLPASQANPAVVAAYRKVERDKMNDLMQYYLNIFGEAELQVKASLIVTEARRVDKGLLEVIFNHDIRKLVMGSVSGNSEKVRKKSSKTNYAAKNIPAFCEIWFVYKGEHVWTREASEVARLPQDCQEEKLGSEWLRAKSYRYSKSEHLYNPDRLRFSSSRLSVQLSDTEKWVQNGHNEEDLPLSSASCSSENSYGPCFIQTSPNNDSTSITLGEGRNFSDLDAKLVEESLNAQLLKLKAETETLKDEAFAELLKRENLEAEAIQAMRKVKDFGLIHSHEAKLRMEAEDALRSMIHDQETLLEERLEVTGQLQKTMRNVAVLDCRLQEANRRCDEVSGELKLIQVCTTSLRLERQRLQRQKMEADRWLERWRSRRQTGGTNRQGCGGILDDVPELFEVSLLDLQNATCNFSESFKICERGYCSVFKGELLGKTISIQRLHSHNIQAPSQFQKEVEVLGKLRHPHLINLIGSCPEAWSLVYDYVPDTLQYYLSQKRNTLSWKIRARIISEVSTALLFLHTSYPEKIVHGDLQPENILLDTELHCKLSDFGISRLLSQDTLHSPSFRQSPLSKGAFPYSDPELHRAGILIPKSDVYSFGIVILQLLTGLPPVGLVANARRAVSNGRLASILDPLAGNWGPFVAEKLADMALRFCEPNSRDRPHLTASLVKELQQLHMPQESPVPSFFLCPILQEIMSDPQVAADGFTYEGGAIREWLENGRETSPMTNLKLHHLHLTANHSLRLAIQEWLCKY</sequence>
<dbReference type="InterPro" id="IPR051348">
    <property type="entry name" value="U-box_ubiquitin_ligases"/>
</dbReference>
<dbReference type="EMBL" id="JBDFQZ010000001">
    <property type="protein sequence ID" value="KAK9755217.1"/>
    <property type="molecule type" value="Genomic_DNA"/>
</dbReference>
<feature type="coiled-coil region" evidence="7">
    <location>
        <begin position="374"/>
        <end position="432"/>
    </location>
</feature>
<evidence type="ECO:0000256" key="7">
    <source>
        <dbReference type="SAM" id="Coils"/>
    </source>
</evidence>
<dbReference type="Proteomes" id="UP001443914">
    <property type="component" value="Unassembled WGS sequence"/>
</dbReference>
<dbReference type="InterPro" id="IPR003613">
    <property type="entry name" value="Ubox_domain"/>
</dbReference>
<comment type="caution">
    <text evidence="10">The sequence shown here is derived from an EMBL/GenBank/DDBJ whole genome shotgun (WGS) entry which is preliminary data.</text>
</comment>
<proteinExistence type="predicted"/>
<dbReference type="GO" id="GO:0061630">
    <property type="term" value="F:ubiquitin protein ligase activity"/>
    <property type="evidence" value="ECO:0007669"/>
    <property type="project" value="UniProtKB-EC"/>
</dbReference>
<dbReference type="PROSITE" id="PS50011">
    <property type="entry name" value="PROTEIN_KINASE_DOM"/>
    <property type="match status" value="1"/>
</dbReference>
<dbReference type="Pfam" id="PF07714">
    <property type="entry name" value="PK_Tyr_Ser-Thr"/>
    <property type="match status" value="1"/>
</dbReference>
<comment type="function">
    <text evidence="2">Functions as an E3 ubiquitin ligase.</text>
</comment>
<dbReference type="Gene3D" id="1.10.510.10">
    <property type="entry name" value="Transferase(Phosphotransferase) domain 1"/>
    <property type="match status" value="1"/>
</dbReference>
<evidence type="ECO:0000256" key="6">
    <source>
        <dbReference type="ARBA" id="ARBA00022786"/>
    </source>
</evidence>
<dbReference type="GO" id="GO:0005524">
    <property type="term" value="F:ATP binding"/>
    <property type="evidence" value="ECO:0007669"/>
    <property type="project" value="InterPro"/>
</dbReference>